<dbReference type="EMBL" id="AC157503">
    <property type="protein sequence ID" value="ABD33139.1"/>
    <property type="molecule type" value="Genomic_DNA"/>
</dbReference>
<proteinExistence type="predicted"/>
<evidence type="ECO:0000313" key="1">
    <source>
        <dbReference type="EMBL" id="ABD33139.1"/>
    </source>
</evidence>
<reference evidence="1" key="1">
    <citation type="submission" date="2005-04" db="EMBL/GenBank/DDBJ databases">
        <authorList>
            <person name="Town C.D."/>
        </authorList>
    </citation>
    <scope>NUCLEOTIDE SEQUENCE</scope>
</reference>
<gene>
    <name evidence="1" type="ORF">MtrDRAFT_AC157503g17v2</name>
</gene>
<name>Q2HS32_MEDTR</name>
<organism evidence="1">
    <name type="scientific">Medicago truncatula</name>
    <name type="common">Barrel medic</name>
    <name type="synonym">Medicago tribuloides</name>
    <dbReference type="NCBI Taxonomy" id="3880"/>
    <lineage>
        <taxon>Eukaryota</taxon>
        <taxon>Viridiplantae</taxon>
        <taxon>Streptophyta</taxon>
        <taxon>Embryophyta</taxon>
        <taxon>Tracheophyta</taxon>
        <taxon>Spermatophyta</taxon>
        <taxon>Magnoliopsida</taxon>
        <taxon>eudicotyledons</taxon>
        <taxon>Gunneridae</taxon>
        <taxon>Pentapetalae</taxon>
        <taxon>rosids</taxon>
        <taxon>fabids</taxon>
        <taxon>Fabales</taxon>
        <taxon>Fabaceae</taxon>
        <taxon>Papilionoideae</taxon>
        <taxon>50 kb inversion clade</taxon>
        <taxon>NPAAA clade</taxon>
        <taxon>Hologalegina</taxon>
        <taxon>IRL clade</taxon>
        <taxon>Trifolieae</taxon>
        <taxon>Medicago</taxon>
    </lineage>
</organism>
<accession>Q2HS32</accession>
<dbReference type="AlphaFoldDB" id="Q2HS32"/>
<protein>
    <submittedName>
        <fullName evidence="1">Uncharacterized protein</fullName>
    </submittedName>
</protein>
<reference evidence="1" key="2">
    <citation type="submission" date="2007-03" db="EMBL/GenBank/DDBJ databases">
        <authorList>
            <consortium name="The International Medicago Genome Annotation Group"/>
        </authorList>
    </citation>
    <scope>NUCLEOTIDE SEQUENCE</scope>
</reference>
<sequence length="62" mass="7220">MQEEGRIEVCFLSHNLRRRLGEGLFPLAHPQKAEIGEGDYDEQPKSRRRVPTYKVGHCQGWI</sequence>